<dbReference type="Gene3D" id="3.40.190.10">
    <property type="entry name" value="Periplasmic binding protein-like II"/>
    <property type="match status" value="2"/>
</dbReference>
<sequence>MNWRNLPSMTALRAFAALAETGGLSQAGRALNVSHAAVSQQMRALEERLGTTLATREGRGLALTPAGVELARALNSAFGEIEAAVSALTDLERTRPLQVSVTPTFATGWLMPRLVTFQQENPDVEIMINPTAALVPLTPGGVDVAIRYGLGHWPGLEAEPLVPTEVVVVAPPALLAGRSADDPALLADLPWLQETGTNEVTSWLERRGIAAGRKMRITHLPGNLTLDALRRGEPFAAAMPRVFVEEDIAAGRLVVLLADDEPGAGYHIVTRPGVARPPLRAFLSWLRRIRAGEAARETGLGAA</sequence>
<comment type="similarity">
    <text evidence="1">Belongs to the LysR transcriptional regulatory family.</text>
</comment>
<dbReference type="InterPro" id="IPR036390">
    <property type="entry name" value="WH_DNA-bd_sf"/>
</dbReference>
<dbReference type="InterPro" id="IPR058163">
    <property type="entry name" value="LysR-type_TF_proteobact-type"/>
</dbReference>
<keyword evidence="7" id="KW-1185">Reference proteome</keyword>
<dbReference type="PANTHER" id="PTHR30537">
    <property type="entry name" value="HTH-TYPE TRANSCRIPTIONAL REGULATOR"/>
    <property type="match status" value="1"/>
</dbReference>
<dbReference type="GO" id="GO:0003700">
    <property type="term" value="F:DNA-binding transcription factor activity"/>
    <property type="evidence" value="ECO:0007669"/>
    <property type="project" value="InterPro"/>
</dbReference>
<dbReference type="Pfam" id="PF00126">
    <property type="entry name" value="HTH_1"/>
    <property type="match status" value="1"/>
</dbReference>
<evidence type="ECO:0000313" key="7">
    <source>
        <dbReference type="Proteomes" id="UP000319255"/>
    </source>
</evidence>
<keyword evidence="4" id="KW-0804">Transcription</keyword>
<accession>A0A501WQT8</accession>
<evidence type="ECO:0000313" key="6">
    <source>
        <dbReference type="EMBL" id="TPE50705.1"/>
    </source>
</evidence>
<evidence type="ECO:0000259" key="5">
    <source>
        <dbReference type="PROSITE" id="PS50931"/>
    </source>
</evidence>
<feature type="domain" description="HTH lysR-type" evidence="5">
    <location>
        <begin position="7"/>
        <end position="64"/>
    </location>
</feature>
<name>A0A501WQT8_9RHOB</name>
<dbReference type="SUPFAM" id="SSF46785">
    <property type="entry name" value="Winged helix' DNA-binding domain"/>
    <property type="match status" value="1"/>
</dbReference>
<evidence type="ECO:0000256" key="3">
    <source>
        <dbReference type="ARBA" id="ARBA00023125"/>
    </source>
</evidence>
<reference evidence="6 7" key="1">
    <citation type="submission" date="2019-06" db="EMBL/GenBank/DDBJ databases">
        <title>A novel bacterium of genus Amaricoccus, isolated from marine sediment.</title>
        <authorList>
            <person name="Huang H."/>
            <person name="Mo K."/>
            <person name="Hu Y."/>
        </authorList>
    </citation>
    <scope>NUCLEOTIDE SEQUENCE [LARGE SCALE GENOMIC DNA]</scope>
    <source>
        <strain evidence="6 7">HB172011</strain>
    </source>
</reference>
<dbReference type="InterPro" id="IPR000847">
    <property type="entry name" value="LysR_HTH_N"/>
</dbReference>
<dbReference type="GO" id="GO:0043565">
    <property type="term" value="F:sequence-specific DNA binding"/>
    <property type="evidence" value="ECO:0007669"/>
    <property type="project" value="TreeGrafter"/>
</dbReference>
<dbReference type="Pfam" id="PF03466">
    <property type="entry name" value="LysR_substrate"/>
    <property type="match status" value="1"/>
</dbReference>
<dbReference type="Gene3D" id="1.10.10.10">
    <property type="entry name" value="Winged helix-like DNA-binding domain superfamily/Winged helix DNA-binding domain"/>
    <property type="match status" value="1"/>
</dbReference>
<dbReference type="OrthoDB" id="7328368at2"/>
<gene>
    <name evidence="6" type="ORF">FJM51_10625</name>
</gene>
<protein>
    <submittedName>
        <fullName evidence="6">LysR family transcriptional regulator</fullName>
    </submittedName>
</protein>
<dbReference type="GO" id="GO:0006351">
    <property type="term" value="P:DNA-templated transcription"/>
    <property type="evidence" value="ECO:0007669"/>
    <property type="project" value="TreeGrafter"/>
</dbReference>
<dbReference type="PROSITE" id="PS50931">
    <property type="entry name" value="HTH_LYSR"/>
    <property type="match status" value="1"/>
</dbReference>
<evidence type="ECO:0000256" key="1">
    <source>
        <dbReference type="ARBA" id="ARBA00009437"/>
    </source>
</evidence>
<dbReference type="SUPFAM" id="SSF53850">
    <property type="entry name" value="Periplasmic binding protein-like II"/>
    <property type="match status" value="1"/>
</dbReference>
<dbReference type="Proteomes" id="UP000319255">
    <property type="component" value="Unassembled WGS sequence"/>
</dbReference>
<comment type="caution">
    <text evidence="6">The sequence shown here is derived from an EMBL/GenBank/DDBJ whole genome shotgun (WGS) entry which is preliminary data.</text>
</comment>
<evidence type="ECO:0000256" key="2">
    <source>
        <dbReference type="ARBA" id="ARBA00023015"/>
    </source>
</evidence>
<proteinExistence type="inferred from homology"/>
<keyword evidence="2" id="KW-0805">Transcription regulation</keyword>
<dbReference type="PANTHER" id="PTHR30537:SF26">
    <property type="entry name" value="GLYCINE CLEAVAGE SYSTEM TRANSCRIPTIONAL ACTIVATOR"/>
    <property type="match status" value="1"/>
</dbReference>
<dbReference type="InterPro" id="IPR036388">
    <property type="entry name" value="WH-like_DNA-bd_sf"/>
</dbReference>
<dbReference type="PRINTS" id="PR00039">
    <property type="entry name" value="HTHLYSR"/>
</dbReference>
<organism evidence="6 7">
    <name type="scientific">Amaricoccus solimangrovi</name>
    <dbReference type="NCBI Taxonomy" id="2589815"/>
    <lineage>
        <taxon>Bacteria</taxon>
        <taxon>Pseudomonadati</taxon>
        <taxon>Pseudomonadota</taxon>
        <taxon>Alphaproteobacteria</taxon>
        <taxon>Rhodobacterales</taxon>
        <taxon>Paracoccaceae</taxon>
        <taxon>Amaricoccus</taxon>
    </lineage>
</organism>
<dbReference type="EMBL" id="VFRP01000009">
    <property type="protein sequence ID" value="TPE50705.1"/>
    <property type="molecule type" value="Genomic_DNA"/>
</dbReference>
<dbReference type="AlphaFoldDB" id="A0A501WQT8"/>
<dbReference type="InterPro" id="IPR005119">
    <property type="entry name" value="LysR_subst-bd"/>
</dbReference>
<evidence type="ECO:0000256" key="4">
    <source>
        <dbReference type="ARBA" id="ARBA00023163"/>
    </source>
</evidence>
<keyword evidence="3" id="KW-0238">DNA-binding</keyword>